<organism evidence="2 3">
    <name type="scientific">Vallitalea longa</name>
    <dbReference type="NCBI Taxonomy" id="2936439"/>
    <lineage>
        <taxon>Bacteria</taxon>
        <taxon>Bacillati</taxon>
        <taxon>Bacillota</taxon>
        <taxon>Clostridia</taxon>
        <taxon>Lachnospirales</taxon>
        <taxon>Vallitaleaceae</taxon>
        <taxon>Vallitalea</taxon>
    </lineage>
</organism>
<dbReference type="EMBL" id="BRLB01000001">
    <property type="protein sequence ID" value="GKX28178.1"/>
    <property type="molecule type" value="Genomic_DNA"/>
</dbReference>
<sequence>MILLNNKFKLLILLVVLITTIILGLGCSNTGEKEYESATICIGEDEDEYIIDDSDSLNVIKEYIEAGKKQEGISDYIIPAPYQISISYSDNREEVVYLYKSDEEKNSIYVLDEDKNVGYTVDQDTTNKLEEIINGLNENSDIMDN</sequence>
<keyword evidence="3" id="KW-1185">Reference proteome</keyword>
<dbReference type="Proteomes" id="UP001144256">
    <property type="component" value="Unassembled WGS sequence"/>
</dbReference>
<reference evidence="2" key="1">
    <citation type="submission" date="2022-06" db="EMBL/GenBank/DDBJ databases">
        <title>Vallitalea longa sp. nov., an anaerobic bacterium isolated from marine sediment.</title>
        <authorList>
            <person name="Hirano S."/>
            <person name="Terahara T."/>
            <person name="Mori K."/>
            <person name="Hamada M."/>
            <person name="Matsumoto R."/>
            <person name="Kobayashi T."/>
        </authorList>
    </citation>
    <scope>NUCLEOTIDE SEQUENCE</scope>
    <source>
        <strain evidence="2">SH18-1</strain>
    </source>
</reference>
<evidence type="ECO:0000259" key="1">
    <source>
        <dbReference type="Pfam" id="PF26353"/>
    </source>
</evidence>
<comment type="caution">
    <text evidence="2">The sequence shown here is derived from an EMBL/GenBank/DDBJ whole genome shotgun (WGS) entry which is preliminary data.</text>
</comment>
<dbReference type="AlphaFoldDB" id="A0A9W5Y9C4"/>
<accession>A0A9W5Y9C4</accession>
<dbReference type="InterPro" id="IPR058780">
    <property type="entry name" value="YhfM-like_dom"/>
</dbReference>
<protein>
    <recommendedName>
        <fullName evidence="1">YhfM-like domain-containing protein</fullName>
    </recommendedName>
</protein>
<evidence type="ECO:0000313" key="2">
    <source>
        <dbReference type="EMBL" id="GKX28178.1"/>
    </source>
</evidence>
<name>A0A9W5Y9C4_9FIRM</name>
<evidence type="ECO:0000313" key="3">
    <source>
        <dbReference type="Proteomes" id="UP001144256"/>
    </source>
</evidence>
<feature type="domain" description="YhfM-like" evidence="1">
    <location>
        <begin position="34"/>
        <end position="134"/>
    </location>
</feature>
<dbReference type="Pfam" id="PF26353">
    <property type="entry name" value="YhfM"/>
    <property type="match status" value="1"/>
</dbReference>
<gene>
    <name evidence="2" type="ORF">SH1V18_06580</name>
</gene>
<dbReference type="PROSITE" id="PS51257">
    <property type="entry name" value="PROKAR_LIPOPROTEIN"/>
    <property type="match status" value="1"/>
</dbReference>
<proteinExistence type="predicted"/>